<protein>
    <submittedName>
        <fullName evidence="4">Phosphatase PAP2 family protein</fullName>
    </submittedName>
</protein>
<dbReference type="InterPro" id="IPR000326">
    <property type="entry name" value="PAP2/HPO"/>
</dbReference>
<organism evidence="4 5">
    <name type="scientific">Gordonia hydrophobica</name>
    <dbReference type="NCBI Taxonomy" id="40516"/>
    <lineage>
        <taxon>Bacteria</taxon>
        <taxon>Bacillati</taxon>
        <taxon>Actinomycetota</taxon>
        <taxon>Actinomycetes</taxon>
        <taxon>Mycobacteriales</taxon>
        <taxon>Gordoniaceae</taxon>
        <taxon>Gordonia</taxon>
    </lineage>
</organism>
<dbReference type="PANTHER" id="PTHR14969:SF13">
    <property type="entry name" value="AT30094P"/>
    <property type="match status" value="1"/>
</dbReference>
<dbReference type="CDD" id="cd03392">
    <property type="entry name" value="PAP2_like_2"/>
    <property type="match status" value="1"/>
</dbReference>
<dbReference type="SMART" id="SM00014">
    <property type="entry name" value="acidPPc"/>
    <property type="match status" value="1"/>
</dbReference>
<sequence length="211" mass="23320">MRQFHIDDQITEWVVDSRHEPLTSMMHMVTVFGDTLTLTLVCIGVFVIAWLANRIDLAAMIVVGSLSGYVLMRILKLVFSRDRPPIDDRLIDVGGSSFPSGHAMLGTIVFGLTAVVVFRVYPRVRERAAALLWLPILVLLIGVSRVYLGVHWASDVLFGWVFGVVWLGVCLFGHTQIVRRPALLRMGTKHVTTPGRPSAAQRGDQGTSSPS</sequence>
<evidence type="ECO:0000256" key="2">
    <source>
        <dbReference type="SAM" id="Phobius"/>
    </source>
</evidence>
<dbReference type="PANTHER" id="PTHR14969">
    <property type="entry name" value="SPHINGOSINE-1-PHOSPHATE PHOSPHOHYDROLASE"/>
    <property type="match status" value="1"/>
</dbReference>
<dbReference type="Pfam" id="PF01569">
    <property type="entry name" value="PAP2"/>
    <property type="match status" value="1"/>
</dbReference>
<dbReference type="InterPro" id="IPR036938">
    <property type="entry name" value="PAP2/HPO_sf"/>
</dbReference>
<feature type="transmembrane region" description="Helical" evidence="2">
    <location>
        <begin position="57"/>
        <end position="79"/>
    </location>
</feature>
<keyword evidence="2" id="KW-1133">Transmembrane helix</keyword>
<keyword evidence="2" id="KW-0472">Membrane</keyword>
<gene>
    <name evidence="4" type="ORF">RVF87_03705</name>
</gene>
<reference evidence="4 5" key="1">
    <citation type="journal article" date="2023" name="Virus Evol.">
        <title>Computational host range prediction-The good, the bad, and the ugly.</title>
        <authorList>
            <person name="Howell A.A."/>
            <person name="Versoza C.J."/>
            <person name="Pfeifer S.P."/>
        </authorList>
    </citation>
    <scope>NUCLEOTIDE SEQUENCE [LARGE SCALE GENOMIC DNA]</scope>
    <source>
        <strain evidence="4 5">1610/1b</strain>
    </source>
</reference>
<name>A0ABZ2U3Q1_9ACTN</name>
<feature type="transmembrane region" description="Helical" evidence="2">
    <location>
        <begin position="130"/>
        <end position="150"/>
    </location>
</feature>
<feature type="transmembrane region" description="Helical" evidence="2">
    <location>
        <begin position="156"/>
        <end position="178"/>
    </location>
</feature>
<dbReference type="Gene3D" id="1.20.144.10">
    <property type="entry name" value="Phosphatidic acid phosphatase type 2/haloperoxidase"/>
    <property type="match status" value="1"/>
</dbReference>
<keyword evidence="2" id="KW-0812">Transmembrane</keyword>
<dbReference type="SUPFAM" id="SSF48317">
    <property type="entry name" value="Acid phosphatase/Vanadium-dependent haloperoxidase"/>
    <property type="match status" value="1"/>
</dbReference>
<feature type="transmembrane region" description="Helical" evidence="2">
    <location>
        <begin position="99"/>
        <end position="118"/>
    </location>
</feature>
<keyword evidence="5" id="KW-1185">Reference proteome</keyword>
<feature type="domain" description="Phosphatidic acid phosphatase type 2/haloperoxidase" evidence="3">
    <location>
        <begin position="58"/>
        <end position="171"/>
    </location>
</feature>
<evidence type="ECO:0000259" key="3">
    <source>
        <dbReference type="SMART" id="SM00014"/>
    </source>
</evidence>
<dbReference type="EMBL" id="CP136137">
    <property type="protein sequence ID" value="WYY08198.1"/>
    <property type="molecule type" value="Genomic_DNA"/>
</dbReference>
<accession>A0ABZ2U3Q1</accession>
<proteinExistence type="predicted"/>
<dbReference type="RefSeq" id="WP_066166795.1">
    <property type="nucleotide sequence ID" value="NZ_CP136137.1"/>
</dbReference>
<evidence type="ECO:0000313" key="4">
    <source>
        <dbReference type="EMBL" id="WYY08198.1"/>
    </source>
</evidence>
<evidence type="ECO:0000256" key="1">
    <source>
        <dbReference type="SAM" id="MobiDB-lite"/>
    </source>
</evidence>
<feature type="region of interest" description="Disordered" evidence="1">
    <location>
        <begin position="189"/>
        <end position="211"/>
    </location>
</feature>
<evidence type="ECO:0000313" key="5">
    <source>
        <dbReference type="Proteomes" id="UP001479933"/>
    </source>
</evidence>
<feature type="transmembrane region" description="Helical" evidence="2">
    <location>
        <begin position="25"/>
        <end position="50"/>
    </location>
</feature>
<dbReference type="Proteomes" id="UP001479933">
    <property type="component" value="Chromosome"/>
</dbReference>